<keyword evidence="11 28" id="KW-0378">Hydrolase</keyword>
<evidence type="ECO:0000256" key="20">
    <source>
        <dbReference type="ARBA" id="ARBA00033756"/>
    </source>
</evidence>
<keyword evidence="12" id="KW-0276">Fatty acid metabolism</keyword>
<protein>
    <recommendedName>
        <fullName evidence="27">Fatty acid synthase subunit beta</fullName>
        <ecNumber evidence="5">1.3.1.9</ecNumber>
        <ecNumber evidence="7">2.3.1.38</ecNumber>
        <ecNumber evidence="8">2.3.1.39</ecNumber>
        <ecNumber evidence="4">2.3.1.86</ecNumber>
        <ecNumber evidence="3">3.1.2.14</ecNumber>
        <ecNumber evidence="6">4.2.1.59</ecNumber>
    </recommendedName>
</protein>
<dbReference type="InterPro" id="IPR032088">
    <property type="entry name" value="SAT"/>
</dbReference>
<evidence type="ECO:0000259" key="32">
    <source>
        <dbReference type="SMART" id="SM00827"/>
    </source>
</evidence>
<evidence type="ECO:0000256" key="22">
    <source>
        <dbReference type="ARBA" id="ARBA00048462"/>
    </source>
</evidence>
<dbReference type="GO" id="GO:0016297">
    <property type="term" value="F:fatty acyl-[ACP] hydrolase activity"/>
    <property type="evidence" value="ECO:0007669"/>
    <property type="project" value="UniProtKB-EC"/>
</dbReference>
<dbReference type="EMBL" id="JAQHRD010000002">
    <property type="protein sequence ID" value="KAJ6444278.1"/>
    <property type="molecule type" value="Genomic_DNA"/>
</dbReference>
<evidence type="ECO:0000256" key="5">
    <source>
        <dbReference type="ARBA" id="ARBA00012996"/>
    </source>
</evidence>
<dbReference type="GO" id="GO:0004321">
    <property type="term" value="F:fatty-acyl-CoA synthase activity"/>
    <property type="evidence" value="ECO:0007669"/>
    <property type="project" value="UniProtKB-EC"/>
</dbReference>
<evidence type="ECO:0000256" key="19">
    <source>
        <dbReference type="ARBA" id="ARBA00023268"/>
    </source>
</evidence>
<feature type="active site" description="For malonyltransferase activity" evidence="29">
    <location>
        <position position="1858"/>
    </location>
</feature>
<dbReference type="GO" id="GO:0004312">
    <property type="term" value="F:fatty acid synthase activity"/>
    <property type="evidence" value="ECO:0007669"/>
    <property type="project" value="InterPro"/>
</dbReference>
<dbReference type="GO" id="GO:0004314">
    <property type="term" value="F:[acyl-carrier-protein] S-malonyltransferase activity"/>
    <property type="evidence" value="ECO:0007669"/>
    <property type="project" value="UniProtKB-EC"/>
</dbReference>
<evidence type="ECO:0000256" key="13">
    <source>
        <dbReference type="ARBA" id="ARBA00022857"/>
    </source>
</evidence>
<comment type="catalytic activity">
    <reaction evidence="23">
        <text>(9Z)-octadecenoyl-[ACP] + H2O = (9Z)-octadecenoate + holo-[ACP] + H(+)</text>
        <dbReference type="Rhea" id="RHEA:15057"/>
        <dbReference type="Rhea" id="RHEA-COMP:9685"/>
        <dbReference type="Rhea" id="RHEA-COMP:9924"/>
        <dbReference type="ChEBI" id="CHEBI:15377"/>
        <dbReference type="ChEBI" id="CHEBI:15378"/>
        <dbReference type="ChEBI" id="CHEBI:30823"/>
        <dbReference type="ChEBI" id="CHEBI:64479"/>
        <dbReference type="ChEBI" id="CHEBI:78783"/>
        <dbReference type="EC" id="3.1.2.14"/>
    </reaction>
</comment>
<keyword evidence="16" id="KW-0443">Lipid metabolism</keyword>
<keyword evidence="18" id="KW-0456">Lyase</keyword>
<evidence type="ECO:0000256" key="23">
    <source>
        <dbReference type="ARBA" id="ARBA00048536"/>
    </source>
</evidence>
<dbReference type="Gene3D" id="6.10.60.10">
    <property type="match status" value="1"/>
</dbReference>
<evidence type="ECO:0000256" key="9">
    <source>
        <dbReference type="ARBA" id="ARBA00022516"/>
    </source>
</evidence>
<dbReference type="InterPro" id="IPR016035">
    <property type="entry name" value="Acyl_Trfase/lysoPLipase"/>
</dbReference>
<dbReference type="EC" id="4.2.1.59" evidence="6"/>
<dbReference type="InterPro" id="IPR014043">
    <property type="entry name" value="Acyl_transferase_dom"/>
</dbReference>
<evidence type="ECO:0000256" key="2">
    <source>
        <dbReference type="ARBA" id="ARBA00010009"/>
    </source>
</evidence>
<keyword evidence="13 28" id="KW-0521">NADP</keyword>
<evidence type="ECO:0000313" key="34">
    <source>
        <dbReference type="Proteomes" id="UP001163105"/>
    </source>
</evidence>
<dbReference type="Pfam" id="PF00698">
    <property type="entry name" value="Acyl_transf_1"/>
    <property type="match status" value="2"/>
</dbReference>
<feature type="coiled-coil region" evidence="30">
    <location>
        <begin position="1967"/>
        <end position="1994"/>
    </location>
</feature>
<dbReference type="InterPro" id="IPR016452">
    <property type="entry name" value="Fas1/AflB-like"/>
</dbReference>
<dbReference type="EC" id="1.3.1.9" evidence="5"/>
<feature type="domain" description="Malonyl-CoA:ACP transacylase (MAT)" evidence="32">
    <location>
        <begin position="1695"/>
        <end position="2004"/>
    </location>
</feature>
<comment type="catalytic activity">
    <reaction evidence="24">
        <text>a 2,3-saturated acyl-[ACP] + NAD(+) = a (2E)-enoyl-[ACP] + NADH + H(+)</text>
        <dbReference type="Rhea" id="RHEA:10240"/>
        <dbReference type="Rhea" id="RHEA-COMP:9925"/>
        <dbReference type="Rhea" id="RHEA-COMP:9926"/>
        <dbReference type="ChEBI" id="CHEBI:15378"/>
        <dbReference type="ChEBI" id="CHEBI:57540"/>
        <dbReference type="ChEBI" id="CHEBI:57945"/>
        <dbReference type="ChEBI" id="CHEBI:78784"/>
        <dbReference type="ChEBI" id="CHEBI:78785"/>
        <dbReference type="EC" id="1.3.1.9"/>
    </reaction>
</comment>
<comment type="catalytic activity">
    <reaction evidence="21">
        <text>acetyl-CoA + n malonyl-CoA + 2n NADPH + 4n H(+) = a long-chain-acyl-CoA + n CoA + n CO2 + 2n NADP(+).</text>
        <dbReference type="EC" id="2.3.1.86"/>
    </reaction>
</comment>
<dbReference type="FunFam" id="1.20.1050.120:FF:000001">
    <property type="entry name" value="Fatty acid synthase beta subunit dehydratase"/>
    <property type="match status" value="1"/>
</dbReference>
<evidence type="ECO:0000256" key="30">
    <source>
        <dbReference type="SAM" id="Coils"/>
    </source>
</evidence>
<evidence type="ECO:0000256" key="21">
    <source>
        <dbReference type="ARBA" id="ARBA00048237"/>
    </source>
</evidence>
<keyword evidence="34" id="KW-1185">Reference proteome</keyword>
<evidence type="ECO:0000256" key="14">
    <source>
        <dbReference type="ARBA" id="ARBA00023002"/>
    </source>
</evidence>
<evidence type="ECO:0000256" key="11">
    <source>
        <dbReference type="ARBA" id="ARBA00022801"/>
    </source>
</evidence>
<dbReference type="Pfam" id="PF17828">
    <property type="entry name" value="FAS_N"/>
    <property type="match status" value="1"/>
</dbReference>
<dbReference type="FunFam" id="3.30.1120.100:FF:000001">
    <property type="entry name" value="Fatty acid synthase beta subunit dehydratase"/>
    <property type="match status" value="1"/>
</dbReference>
<dbReference type="InterPro" id="IPR013565">
    <property type="entry name" value="Fas1/AflB-like_central"/>
</dbReference>
<evidence type="ECO:0000256" key="4">
    <source>
        <dbReference type="ARBA" id="ARBA00012878"/>
    </source>
</evidence>
<dbReference type="FunFam" id="3.10.129.10:FF:000015">
    <property type="entry name" value="Fatty acid synthase subunit beta"/>
    <property type="match status" value="1"/>
</dbReference>
<comment type="similarity">
    <text evidence="2 28">Belongs to the fungal fatty acid synthetase subunit beta family.</text>
</comment>
<dbReference type="GO" id="GO:0006633">
    <property type="term" value="P:fatty acid biosynthetic process"/>
    <property type="evidence" value="ECO:0007669"/>
    <property type="project" value="UniProtKB-KW"/>
</dbReference>
<dbReference type="SMART" id="SM00827">
    <property type="entry name" value="PKS_AT"/>
    <property type="match status" value="1"/>
</dbReference>
<dbReference type="Gene3D" id="1.20.1050.120">
    <property type="match status" value="1"/>
</dbReference>
<dbReference type="Gene3D" id="3.40.366.10">
    <property type="entry name" value="Malonyl-Coenzyme A Acyl Carrier Protein, domain 2"/>
    <property type="match status" value="3"/>
</dbReference>
<dbReference type="GO" id="GO:0005835">
    <property type="term" value="C:fatty acid synthase complex"/>
    <property type="evidence" value="ECO:0007669"/>
    <property type="project" value="UniProtKB-UniRule"/>
</dbReference>
<evidence type="ECO:0000256" key="7">
    <source>
        <dbReference type="ARBA" id="ARBA00013256"/>
    </source>
</evidence>
<sequence>MYGTGTGPQTGISTPRSSSSLRPLTLSHGSLETSFLVPTNLHFHASQLKDRFVASLPAATDELAQDDEPSSVPELVARYLGFVAREVEEGEDDAQGSYEEVLKLVLNEFERAFLRGNEAHALAATLPGIESKKLEVIRSYYLARAASNRTIKPHESALLRASDDGSADIYTIFGGQGNIEEYFEELRELFQTYPSFIGELVASAAEQLQTLSSHPSAEKMFPKGLDIMNWLHHADSTPDVDYLISAPVSFPLIGLVQMAHYEVTCKVLGIDPGQLRERISGTTGHSQGIVMAAATAAASSWDSWREIVNSTLSILFWIGTRSQQAFPTTSMTPTMLRESMDHGEGTPTPMLSIRDLSQQEVQKHIDATNQYLPPNRHISVSLINSPRNLVVTGPPTSLYGLNSQLRKVKAPTGLDQTRVPYTERKVRFVNRFLPITAPFHSQYLAEATTMIDEDLKDVSIDASALGIAVFDTNTGKDLRTEVKGNIVPALVRLITRDPVNWEKATVFPKATHILDFGPGGVSGLGILTSRNKEGTGVRVILAGTVDGTISEVGYKPELFDRDEENAIKYAIDWVKEFGPRLVKTASGEKFVDTKMSRLLGLPPIMVAGMTPATVPWDFVAATMNAGYHIELAGGGYFAPPMMTAALRKIEKAIPSGRGITVNLIYVNPRAMAWQIPLIGRLRAEGVPIEGLTIGAGVPSIEVAQEYIETLGLKHIAFKPGSVEAIQAVINIAKANPSFPVLLQWTGGRGGGHHSFEDFHQPVLQMYSRIRRQENIILVAGSGFGGAEDTYPYITGDWAKKYGYPPMPFDGCLFGSRMMVAKEAHTSRNAKQAIIDAPGLEDDQWEQTYKGPAGGVITVRSEMGEPIHKLATRGVRFWAEMDQKIFSLPKEKRVPELKKNREYIIKKLNDDFQKVWFGCNKAGQSVDLEDMTYAEVVRRMVELLYVKHQSRWIDPSFRTLTGDFIHRVEERFTTSAGKPSLLQNYADLNEPFGAVDRILAHYPEAETQIINAQDVQHFLMLCLRPTQKPTTFIPALDENFEFFFKKDSLWQSEDLDAVIGQDVGRTCILQGPTAAKYSTIIDEPIKDILEGIHRAHIAALSRDYYNNDESAIPAMEYFGGKLVESEIPLDVEGLTVSYDAHKNTYRLSSSASSALPSLDAWLSLLAGPNRNWRHALLMSDVVVQGQKFQTNPMRRIFAPVRGSFVEILYPNEPEKTTIIVRDQPRHNQYVDVIEVKLTGKNEILVNLIKDTTALGNPVAMPLKFVYHPEAGYAPIHEVMEDRNDRIKEFYWKAWFGNDPLNLDAVVTGKFDGGSTTITSEAINDFVHAVGNTGEAFVDRPGKVVYAPMDFAIVLGWKAITKPIFPRTIDGDLLKLVHLSNQFRMIPGAEPLKKGDEVSTTAQVNAVINQESGKMVEVCGTITRDGQPVMEVTSQFLYRGAYTDYENTFQRKMETPVQVHLATTKDVAVLRSKEWFAIDEIPNDIDLLGQTLTFRLQSLMRYKNKDVFSSVETRGQVLLELPTKEVIQVASVDYEAGESHGNPVIDYLERIGSPLDQPIYFENPIPLSGKTPLQLRAPASNETYARVSGDYNPIHVSRVFSSYANLPGTITHGMYSSAAVRSLVETWAAENDIGRVRSFHASLVGMVLPNDDISVKLQHVAMVAGRKIIKVEVSNTETEEKVLVGEAEIEQPVTAYVFTGQGSQEQGMGMELYASSPVAKEVWDRADKYLLDNYGKPRTSSRYKRKAFANPSPGFSITNIVKNNPKELTIHFGGPRGKAIRQNYMAMTFETVAADGSIKSERIFKDISESTTSYTYRSPTGLLSATQFTQPALTLMEKASFEDMKAKGLVPRDSTFAGHSLGEYSALAALADVMPIESLVSVVFYRGLTMQVAVERDAAGRSNYSMCAVNPSRISKTFNEEALQFVVNNIAEETGWLLEIVNYNIANMQYVCAGDLRALDTLAGVTNFLKKQQIDIEEMRSNIEEAKGALKEIIRGCAEATLKKPQPLELERGFATIPLRGIDVPFHSTFLRSGVKPFRSFLLKKINKTTIDPSKLVGKYIPNVTAKPFALTKEYFEDVYKLTNSPKIGAVLANWDKYVQEEEGKASSDSGASIEYEGPGAAA</sequence>
<dbReference type="CDD" id="cd03447">
    <property type="entry name" value="FAS_MaoC"/>
    <property type="match status" value="1"/>
</dbReference>
<evidence type="ECO:0000256" key="24">
    <source>
        <dbReference type="ARBA" id="ARBA00048572"/>
    </source>
</evidence>
<evidence type="ECO:0000256" key="12">
    <source>
        <dbReference type="ARBA" id="ARBA00022832"/>
    </source>
</evidence>
<evidence type="ECO:0000256" key="15">
    <source>
        <dbReference type="ARBA" id="ARBA00023027"/>
    </source>
</evidence>
<dbReference type="FunFam" id="3.30.70.3330:FF:000001">
    <property type="entry name" value="Fatty acid synthase subunit beta dehydratase"/>
    <property type="match status" value="1"/>
</dbReference>
<dbReference type="PIRSF" id="PIRSF005562">
    <property type="entry name" value="FAS_yeast_beta"/>
    <property type="match status" value="1"/>
</dbReference>
<evidence type="ECO:0000256" key="17">
    <source>
        <dbReference type="ARBA" id="ARBA00023160"/>
    </source>
</evidence>
<dbReference type="SUPFAM" id="SSF54637">
    <property type="entry name" value="Thioesterase/thiol ester dehydrase-isomerase"/>
    <property type="match status" value="2"/>
</dbReference>
<dbReference type="SUPFAM" id="SSF51412">
    <property type="entry name" value="Inosine monophosphate dehydrogenase (IMPDH)"/>
    <property type="match status" value="1"/>
</dbReference>
<dbReference type="InterPro" id="IPR001227">
    <property type="entry name" value="Ac_transferase_dom_sf"/>
</dbReference>
<dbReference type="Pfam" id="PF17951">
    <property type="entry name" value="FAS_meander"/>
    <property type="match status" value="1"/>
</dbReference>
<keyword evidence="10 28" id="KW-0808">Transferase</keyword>
<dbReference type="Gene3D" id="6.20.240.10">
    <property type="match status" value="1"/>
</dbReference>
<evidence type="ECO:0000256" key="16">
    <source>
        <dbReference type="ARBA" id="ARBA00023098"/>
    </source>
</evidence>
<evidence type="ECO:0000313" key="33">
    <source>
        <dbReference type="EMBL" id="KAJ6444278.1"/>
    </source>
</evidence>
<keyword evidence="19" id="KW-0511">Multifunctional enzyme</keyword>
<dbReference type="Gene3D" id="3.10.129.10">
    <property type="entry name" value="Hotdog Thioesterase"/>
    <property type="match status" value="2"/>
</dbReference>
<dbReference type="InterPro" id="IPR013785">
    <property type="entry name" value="Aldolase_TIM"/>
</dbReference>
<comment type="subunit">
    <text evidence="20">[Alpha(6)beta(6)] hexamers of two multifunctional subunits (alpha and beta).</text>
</comment>
<dbReference type="FunFam" id="3.20.20.70:FF:000078">
    <property type="entry name" value="Fatty acid synthase beta subunit dehydratase"/>
    <property type="match status" value="1"/>
</dbReference>
<dbReference type="InterPro" id="IPR002539">
    <property type="entry name" value="MaoC-like_dom"/>
</dbReference>
<dbReference type="EC" id="2.3.1.39" evidence="8"/>
<evidence type="ECO:0000256" key="6">
    <source>
        <dbReference type="ARBA" id="ARBA00013167"/>
    </source>
</evidence>
<keyword evidence="14 28" id="KW-0560">Oxidoreductase</keyword>
<feature type="region of interest" description="Disordered" evidence="31">
    <location>
        <begin position="2101"/>
        <end position="2121"/>
    </location>
</feature>
<reference evidence="33" key="1">
    <citation type="submission" date="2023-01" db="EMBL/GenBank/DDBJ databases">
        <title>The growth and conidiation of Purpureocillium lavendulum are regulated by nitrogen source and histone H3K14 acetylation.</title>
        <authorList>
            <person name="Tang P."/>
            <person name="Han J."/>
            <person name="Zhang C."/>
            <person name="Tang P."/>
            <person name="Qi F."/>
            <person name="Zhang K."/>
            <person name="Liang L."/>
        </authorList>
    </citation>
    <scope>NUCLEOTIDE SEQUENCE</scope>
    <source>
        <strain evidence="33">YMF1.00683</strain>
    </source>
</reference>
<dbReference type="FunFam" id="3.10.129.10:FF:000017">
    <property type="entry name" value="Fatty acid synthase beta subunit dehydratase"/>
    <property type="match status" value="1"/>
</dbReference>
<evidence type="ECO:0000256" key="26">
    <source>
        <dbReference type="ARBA" id="ARBA00058855"/>
    </source>
</evidence>
<dbReference type="Pfam" id="PF22235">
    <property type="entry name" value="FAS1_thioest_ins"/>
    <property type="match status" value="1"/>
</dbReference>
<evidence type="ECO:0000256" key="10">
    <source>
        <dbReference type="ARBA" id="ARBA00022679"/>
    </source>
</evidence>
<gene>
    <name evidence="33" type="primary">FAS1</name>
    <name evidence="33" type="ORF">O9K51_02672</name>
</gene>
<evidence type="ECO:0000256" key="1">
    <source>
        <dbReference type="ARBA" id="ARBA00001055"/>
    </source>
</evidence>
<dbReference type="FunFam" id="1.20.930.70:FF:000001">
    <property type="entry name" value="Fatty acid synthase beta subunit dehydratase"/>
    <property type="match status" value="1"/>
</dbReference>
<feature type="region of interest" description="Disordered" evidence="31">
    <location>
        <begin position="1"/>
        <end position="24"/>
    </location>
</feature>
<dbReference type="Gene3D" id="3.30.70.3330">
    <property type="match status" value="1"/>
</dbReference>
<feature type="active site" description="For acetyltransferase activity" evidence="29">
    <location>
        <position position="286"/>
    </location>
</feature>
<comment type="catalytic activity">
    <reaction evidence="1">
        <text>a (3R)-hydroxyacyl-[ACP] = a (2E)-enoyl-[ACP] + H2O</text>
        <dbReference type="Rhea" id="RHEA:13097"/>
        <dbReference type="Rhea" id="RHEA-COMP:9925"/>
        <dbReference type="Rhea" id="RHEA-COMP:9945"/>
        <dbReference type="ChEBI" id="CHEBI:15377"/>
        <dbReference type="ChEBI" id="CHEBI:78784"/>
        <dbReference type="ChEBI" id="CHEBI:78827"/>
        <dbReference type="EC" id="4.2.1.59"/>
    </reaction>
</comment>
<comment type="caution">
    <text evidence="33">The sequence shown here is derived from an EMBL/GenBank/DDBJ whole genome shotgun (WGS) entry which is preliminary data.</text>
</comment>
<evidence type="ECO:0000256" key="3">
    <source>
        <dbReference type="ARBA" id="ARBA00012480"/>
    </source>
</evidence>
<dbReference type="Pfam" id="PF13452">
    <property type="entry name" value="FAS1_DH_region"/>
    <property type="match status" value="1"/>
</dbReference>
<dbReference type="InterPro" id="IPR029069">
    <property type="entry name" value="HotDog_dom_sf"/>
</dbReference>
<evidence type="ECO:0000256" key="25">
    <source>
        <dbReference type="ARBA" id="ARBA00048835"/>
    </source>
</evidence>
<dbReference type="Gene3D" id="6.10.140.1400">
    <property type="match status" value="1"/>
</dbReference>
<accession>A0AB34FZ16</accession>
<evidence type="ECO:0000256" key="28">
    <source>
        <dbReference type="PIRNR" id="PIRNR005562"/>
    </source>
</evidence>
<dbReference type="InterPro" id="IPR040883">
    <property type="entry name" value="FAS_meander"/>
</dbReference>
<dbReference type="GO" id="GO:0019171">
    <property type="term" value="F:(3R)-hydroxyacyl-[acyl-carrier-protein] dehydratase activity"/>
    <property type="evidence" value="ECO:0007669"/>
    <property type="project" value="UniProtKB-EC"/>
</dbReference>
<keyword evidence="17" id="KW-0275">Fatty acid biosynthesis</keyword>
<evidence type="ECO:0000256" key="18">
    <source>
        <dbReference type="ARBA" id="ARBA00023239"/>
    </source>
</evidence>
<dbReference type="EC" id="2.3.1.86" evidence="4"/>
<dbReference type="Pfam" id="PF01575">
    <property type="entry name" value="MaoC_dehydratas"/>
    <property type="match status" value="1"/>
</dbReference>
<dbReference type="Proteomes" id="UP001163105">
    <property type="component" value="Unassembled WGS sequence"/>
</dbReference>
<dbReference type="Pfam" id="PF08354">
    <property type="entry name" value="Fas1-AflB-like_hel"/>
    <property type="match status" value="1"/>
</dbReference>
<dbReference type="InterPro" id="IPR041099">
    <property type="entry name" value="FAS1_N"/>
</dbReference>
<evidence type="ECO:0000256" key="8">
    <source>
        <dbReference type="ARBA" id="ARBA00013258"/>
    </source>
</evidence>
<organism evidence="33 34">
    <name type="scientific">Purpureocillium lavendulum</name>
    <dbReference type="NCBI Taxonomy" id="1247861"/>
    <lineage>
        <taxon>Eukaryota</taxon>
        <taxon>Fungi</taxon>
        <taxon>Dikarya</taxon>
        <taxon>Ascomycota</taxon>
        <taxon>Pezizomycotina</taxon>
        <taxon>Sordariomycetes</taxon>
        <taxon>Hypocreomycetidae</taxon>
        <taxon>Hypocreales</taxon>
        <taxon>Ophiocordycipitaceae</taxon>
        <taxon>Purpureocillium</taxon>
    </lineage>
</organism>
<dbReference type="PANTHER" id="PTHR10982">
    <property type="entry name" value="MALONYL COA-ACYL CARRIER PROTEIN TRANSACYLASE"/>
    <property type="match status" value="1"/>
</dbReference>
<keyword evidence="15 28" id="KW-0520">NAD</keyword>
<evidence type="ECO:0000256" key="31">
    <source>
        <dbReference type="SAM" id="MobiDB-lite"/>
    </source>
</evidence>
<dbReference type="GO" id="GO:0004318">
    <property type="term" value="F:enoyl-[acyl-carrier-protein] reductase (NADH) activity"/>
    <property type="evidence" value="ECO:0007669"/>
    <property type="project" value="UniProtKB-UniRule"/>
</dbReference>
<dbReference type="EC" id="3.1.2.14" evidence="3"/>
<proteinExistence type="inferred from homology"/>
<dbReference type="PRINTS" id="PR01483">
    <property type="entry name" value="FASYNTHASE"/>
</dbReference>
<keyword evidence="9" id="KW-0444">Lipid biosynthesis</keyword>
<dbReference type="InterPro" id="IPR003965">
    <property type="entry name" value="Fatty_acid_synthase"/>
</dbReference>
<dbReference type="EC" id="2.3.1.38" evidence="7"/>
<dbReference type="Pfam" id="PF16073">
    <property type="entry name" value="SAT"/>
    <property type="match status" value="1"/>
</dbReference>
<keyword evidence="30" id="KW-0175">Coiled coil</keyword>
<evidence type="ECO:0000256" key="29">
    <source>
        <dbReference type="PIRSR" id="PIRSR005562-1"/>
    </source>
</evidence>
<dbReference type="GO" id="GO:0004313">
    <property type="term" value="F:[acyl-carrier-protein] S-acetyltransferase activity"/>
    <property type="evidence" value="ECO:0007669"/>
    <property type="project" value="UniProtKB-EC"/>
</dbReference>
<dbReference type="PANTHER" id="PTHR10982:SF21">
    <property type="entry name" value="FATTY ACID SYNTHASE SUBUNIT BETA"/>
    <property type="match status" value="1"/>
</dbReference>
<comment type="catalytic activity">
    <reaction evidence="22">
        <text>holo-[ACP] + malonyl-CoA = malonyl-[ACP] + CoA</text>
        <dbReference type="Rhea" id="RHEA:41792"/>
        <dbReference type="Rhea" id="RHEA-COMP:9623"/>
        <dbReference type="Rhea" id="RHEA-COMP:9685"/>
        <dbReference type="ChEBI" id="CHEBI:57287"/>
        <dbReference type="ChEBI" id="CHEBI:57384"/>
        <dbReference type="ChEBI" id="CHEBI:64479"/>
        <dbReference type="ChEBI" id="CHEBI:78449"/>
        <dbReference type="EC" id="2.3.1.39"/>
    </reaction>
</comment>
<comment type="function">
    <text evidence="26">Fatty acid synthetase catalyzes the formation of long-chain fatty acids from acetyl-CoA, malonyl-CoA and NADPH. The beta subunit contains domains for: [acyl-carrier-protein] acetyltransferase and malonyltransferase, S-acyl fatty acid synthase thioesterase, enoyl-[acyl-carrier-protein] reductase, and 3-hydroxypalmitoyl-[acyl-carrier-protein] dehydratase.</text>
</comment>
<feature type="compositionally biased region" description="Low complexity" evidence="31">
    <location>
        <begin position="13"/>
        <end position="24"/>
    </location>
</feature>
<dbReference type="InterPro" id="IPR039569">
    <property type="entry name" value="FAS1-like_DH_region"/>
</dbReference>
<name>A0AB34FZ16_9HYPO</name>
<dbReference type="InterPro" id="IPR050830">
    <property type="entry name" value="Fungal_FAS"/>
</dbReference>
<dbReference type="Gene3D" id="3.20.20.70">
    <property type="entry name" value="Aldolase class I"/>
    <property type="match status" value="2"/>
</dbReference>
<dbReference type="Gene3D" id="1.20.930.70">
    <property type="match status" value="1"/>
</dbReference>
<comment type="catalytic activity">
    <reaction evidence="25">
        <text>holo-[ACP] + acetyl-CoA = acetyl-[ACP] + CoA</text>
        <dbReference type="Rhea" id="RHEA:41788"/>
        <dbReference type="Rhea" id="RHEA-COMP:9621"/>
        <dbReference type="Rhea" id="RHEA-COMP:9685"/>
        <dbReference type="ChEBI" id="CHEBI:57287"/>
        <dbReference type="ChEBI" id="CHEBI:57288"/>
        <dbReference type="ChEBI" id="CHEBI:64479"/>
        <dbReference type="ChEBI" id="CHEBI:78446"/>
        <dbReference type="EC" id="2.3.1.38"/>
    </reaction>
</comment>
<dbReference type="SUPFAM" id="SSF52151">
    <property type="entry name" value="FabD/lysophospholipase-like"/>
    <property type="match status" value="2"/>
</dbReference>
<dbReference type="Gene3D" id="3.30.1120.100">
    <property type="match status" value="1"/>
</dbReference>
<evidence type="ECO:0000256" key="27">
    <source>
        <dbReference type="ARBA" id="ARBA00068309"/>
    </source>
</evidence>